<evidence type="ECO:0000256" key="4">
    <source>
        <dbReference type="ARBA" id="ARBA00022990"/>
    </source>
</evidence>
<keyword evidence="7" id="KW-0812">Transmembrane</keyword>
<dbReference type="GO" id="GO:0016192">
    <property type="term" value="P:vesicle-mediated transport"/>
    <property type="evidence" value="ECO:0007669"/>
    <property type="project" value="InterPro"/>
</dbReference>
<dbReference type="InterPro" id="IPR006012">
    <property type="entry name" value="Syntaxin/epimorphin_CS"/>
</dbReference>
<dbReference type="SMART" id="SM00397">
    <property type="entry name" value="t_SNARE"/>
    <property type="match status" value="1"/>
</dbReference>
<keyword evidence="5" id="KW-0175">Coiled coil</keyword>
<dbReference type="SUPFAM" id="SSF47661">
    <property type="entry name" value="t-snare proteins"/>
    <property type="match status" value="1"/>
</dbReference>
<dbReference type="Proteomes" id="UP000288805">
    <property type="component" value="Unassembled WGS sequence"/>
</dbReference>
<organism evidence="9 10">
    <name type="scientific">Vitis vinifera</name>
    <name type="common">Grape</name>
    <dbReference type="NCBI Taxonomy" id="29760"/>
    <lineage>
        <taxon>Eukaryota</taxon>
        <taxon>Viridiplantae</taxon>
        <taxon>Streptophyta</taxon>
        <taxon>Embryophyta</taxon>
        <taxon>Tracheophyta</taxon>
        <taxon>Spermatophyta</taxon>
        <taxon>Magnoliopsida</taxon>
        <taxon>eudicotyledons</taxon>
        <taxon>Gunneridae</taxon>
        <taxon>Pentapetalae</taxon>
        <taxon>rosids</taxon>
        <taxon>Vitales</taxon>
        <taxon>Vitaceae</taxon>
        <taxon>Viteae</taxon>
        <taxon>Vitis</taxon>
    </lineage>
</organism>
<accession>A0A438GKC7</accession>
<evidence type="ECO:0000313" key="9">
    <source>
        <dbReference type="EMBL" id="RVW72658.1"/>
    </source>
</evidence>
<dbReference type="FunFam" id="1.20.5.110:FF:000008">
    <property type="entry name" value="Syntaxin 132"/>
    <property type="match status" value="1"/>
</dbReference>
<dbReference type="Pfam" id="PF00804">
    <property type="entry name" value="Syntaxin"/>
    <property type="match status" value="1"/>
</dbReference>
<proteinExistence type="inferred from homology"/>
<dbReference type="InterPro" id="IPR000727">
    <property type="entry name" value="T_SNARE_dom"/>
</dbReference>
<dbReference type="PANTHER" id="PTHR19957:SF80">
    <property type="entry name" value="SYNTAXIN-121"/>
    <property type="match status" value="1"/>
</dbReference>
<keyword evidence="7" id="KW-1133">Transmembrane helix</keyword>
<keyword evidence="3" id="KW-0653">Protein transport</keyword>
<evidence type="ECO:0000256" key="3">
    <source>
        <dbReference type="ARBA" id="ARBA00022927"/>
    </source>
</evidence>
<feature type="compositionally biased region" description="Low complexity" evidence="6">
    <location>
        <begin position="90"/>
        <end position="102"/>
    </location>
</feature>
<dbReference type="InterPro" id="IPR045242">
    <property type="entry name" value="Syntaxin"/>
</dbReference>
<dbReference type="InterPro" id="IPR010989">
    <property type="entry name" value="SNARE"/>
</dbReference>
<evidence type="ECO:0000259" key="8">
    <source>
        <dbReference type="PROSITE" id="PS50192"/>
    </source>
</evidence>
<dbReference type="Pfam" id="PF05739">
    <property type="entry name" value="SNARE"/>
    <property type="match status" value="1"/>
</dbReference>
<keyword evidence="7" id="KW-0472">Membrane</keyword>
<keyword evidence="4" id="KW-0007">Acetylation</keyword>
<dbReference type="Gene3D" id="1.20.58.70">
    <property type="match status" value="1"/>
</dbReference>
<evidence type="ECO:0000256" key="5">
    <source>
        <dbReference type="ARBA" id="ARBA00023054"/>
    </source>
</evidence>
<gene>
    <name evidence="9" type="primary">SYP121_0</name>
    <name evidence="9" type="ORF">CK203_056572</name>
</gene>
<sequence length="291" mass="33829">MAAWRRAASVCRDDLLNRGCQSRQILRRCRIHQGELREMESLQQKLHDAHEPEQDSPQRQLRQGAPIADGLSRLPRSQEGQAHQAPPRSPRSLQRRQPQSPRMRPRFFLRPHPHILVNGLRKKLRDSMDAFTSIRNQISSEYRETVQRRYFTVTGENPDEKTVDLLISTGESETFLQKAIQEQGRGRVLDTISEIRERHESVKELERNLKELHQVFLDMAVLVQAQGEQLDDIESQVARANSFVTGGTQQLQTARKHQISSRKWTCYGIIILIVIILLIVLFTVRPWKQRQ</sequence>
<evidence type="ECO:0000256" key="6">
    <source>
        <dbReference type="SAM" id="MobiDB-lite"/>
    </source>
</evidence>
<dbReference type="GO" id="GO:0005484">
    <property type="term" value="F:SNAP receptor activity"/>
    <property type="evidence" value="ECO:0007669"/>
    <property type="project" value="InterPro"/>
</dbReference>
<feature type="region of interest" description="Disordered" evidence="6">
    <location>
        <begin position="70"/>
        <end position="107"/>
    </location>
</feature>
<keyword evidence="2" id="KW-0813">Transport</keyword>
<comment type="similarity">
    <text evidence="1">Belongs to the syntaxin family.</text>
</comment>
<dbReference type="GO" id="GO:0016020">
    <property type="term" value="C:membrane"/>
    <property type="evidence" value="ECO:0007669"/>
    <property type="project" value="InterPro"/>
</dbReference>
<reference evidence="9 10" key="1">
    <citation type="journal article" date="2018" name="PLoS Genet.">
        <title>Population sequencing reveals clonal diversity and ancestral inbreeding in the grapevine cultivar Chardonnay.</title>
        <authorList>
            <person name="Roach M.J."/>
            <person name="Johnson D.L."/>
            <person name="Bohlmann J."/>
            <person name="van Vuuren H.J."/>
            <person name="Jones S.J."/>
            <person name="Pretorius I.S."/>
            <person name="Schmidt S.A."/>
            <person name="Borneman A.R."/>
        </authorList>
    </citation>
    <scope>NUCLEOTIDE SEQUENCE [LARGE SCALE GENOMIC DNA]</scope>
    <source>
        <strain evidence="10">cv. Chardonnay</strain>
        <tissue evidence="9">Leaf</tissue>
    </source>
</reference>
<protein>
    <submittedName>
        <fullName evidence="9">Syntaxin-121</fullName>
    </submittedName>
</protein>
<dbReference type="PROSITE" id="PS00914">
    <property type="entry name" value="SYNTAXIN"/>
    <property type="match status" value="1"/>
</dbReference>
<dbReference type="InterPro" id="IPR006011">
    <property type="entry name" value="Syntaxin_N"/>
</dbReference>
<feature type="transmembrane region" description="Helical" evidence="7">
    <location>
        <begin position="264"/>
        <end position="284"/>
    </location>
</feature>
<evidence type="ECO:0000256" key="2">
    <source>
        <dbReference type="ARBA" id="ARBA00022448"/>
    </source>
</evidence>
<comment type="caution">
    <text evidence="9">The sequence shown here is derived from an EMBL/GenBank/DDBJ whole genome shotgun (WGS) entry which is preliminary data.</text>
</comment>
<evidence type="ECO:0000256" key="7">
    <source>
        <dbReference type="SAM" id="Phobius"/>
    </source>
</evidence>
<dbReference type="AlphaFoldDB" id="A0A438GKC7"/>
<name>A0A438GKC7_VITVI</name>
<dbReference type="CDD" id="cd15848">
    <property type="entry name" value="SNARE_syntaxin1-like"/>
    <property type="match status" value="1"/>
</dbReference>
<dbReference type="PANTHER" id="PTHR19957">
    <property type="entry name" value="SYNTAXIN"/>
    <property type="match status" value="1"/>
</dbReference>
<feature type="domain" description="T-SNARE coiled-coil homology" evidence="8">
    <location>
        <begin position="192"/>
        <end position="254"/>
    </location>
</feature>
<dbReference type="PROSITE" id="PS50192">
    <property type="entry name" value="T_SNARE"/>
    <property type="match status" value="1"/>
</dbReference>
<evidence type="ECO:0000256" key="1">
    <source>
        <dbReference type="ARBA" id="ARBA00009063"/>
    </source>
</evidence>
<dbReference type="EMBL" id="QGNW01000409">
    <property type="protein sequence ID" value="RVW72658.1"/>
    <property type="molecule type" value="Genomic_DNA"/>
</dbReference>
<evidence type="ECO:0000313" key="10">
    <source>
        <dbReference type="Proteomes" id="UP000288805"/>
    </source>
</evidence>
<dbReference type="GO" id="GO:0006886">
    <property type="term" value="P:intracellular protein transport"/>
    <property type="evidence" value="ECO:0007669"/>
    <property type="project" value="InterPro"/>
</dbReference>